<name>A0A8K1I7H2_9PEZI</name>
<keyword evidence="1" id="KW-0496">Mitochondrion</keyword>
<gene>
    <name evidence="1" type="primary">orf139A</name>
</gene>
<dbReference type="EMBL" id="MW538937">
    <property type="protein sequence ID" value="UBU98487.1"/>
    <property type="molecule type" value="Genomic_DNA"/>
</dbReference>
<protein>
    <submittedName>
        <fullName evidence="1">Uncharacterized protein</fullName>
    </submittedName>
</protein>
<dbReference type="AlphaFoldDB" id="A0A8K1I7H2"/>
<reference evidence="1" key="1">
    <citation type="submission" date="2021-01" db="EMBL/GenBank/DDBJ databases">
        <authorList>
            <person name="Sun H.-H."/>
            <person name="Zhang S."/>
            <person name="Zhang Y.-J."/>
        </authorList>
    </citation>
    <scope>NUCLEOTIDE SEQUENCE</scope>
    <source>
        <strain evidence="1">CMM1</strain>
    </source>
</reference>
<accession>A0A8K1I7H2</accession>
<sequence length="139" mass="15684">MTPTPPLLSTLYTQISVRFILALVEFFKSVPCKAGDAALSLEIPYPYLFFWDPYRAPKGPRKKKDQNYKLFLGCPRRGPRISYIWSYLFTKTFLSVYFRKEIIEKGKAGQVHLPGPLRGGGAGRGAWVSLILSSSFSCV</sequence>
<organism evidence="1">
    <name type="scientific">Morchella brunnea</name>
    <dbReference type="NCBI Taxonomy" id="1174671"/>
    <lineage>
        <taxon>Eukaryota</taxon>
        <taxon>Fungi</taxon>
        <taxon>Dikarya</taxon>
        <taxon>Ascomycota</taxon>
        <taxon>Pezizomycotina</taxon>
        <taxon>Pezizomycetes</taxon>
        <taxon>Pezizales</taxon>
        <taxon>Morchellaceae</taxon>
        <taxon>Morchella</taxon>
    </lineage>
</organism>
<dbReference type="GeneID" id="68665147"/>
<geneLocation type="mitochondrion" evidence="1"/>
<proteinExistence type="predicted"/>
<evidence type="ECO:0000313" key="1">
    <source>
        <dbReference type="EMBL" id="UBU98487.1"/>
    </source>
</evidence>
<dbReference type="RefSeq" id="YP_010218607.1">
    <property type="nucleotide sequence ID" value="NC_058917.1"/>
</dbReference>